<feature type="domain" description="Transketolase N-terminal" evidence="1">
    <location>
        <begin position="9"/>
        <end position="53"/>
    </location>
</feature>
<dbReference type="GO" id="GO:0000287">
    <property type="term" value="F:magnesium ion binding"/>
    <property type="evidence" value="ECO:0007669"/>
    <property type="project" value="UniProtKB-ARBA"/>
</dbReference>
<dbReference type="InterPro" id="IPR005474">
    <property type="entry name" value="Transketolase_N"/>
</dbReference>
<dbReference type="Pfam" id="PF00456">
    <property type="entry name" value="Transketolase_N"/>
    <property type="match status" value="1"/>
</dbReference>
<dbReference type="Gene3D" id="3.40.50.970">
    <property type="match status" value="1"/>
</dbReference>
<dbReference type="InterPro" id="IPR029061">
    <property type="entry name" value="THDP-binding"/>
</dbReference>
<name>A0A6V8NXU2_9ACTN</name>
<proteinExistence type="predicted"/>
<feature type="non-terminal residue" evidence="2">
    <location>
        <position position="85"/>
    </location>
</feature>
<sequence length="85" mass="9056">MALAGKHDQKNYRVFVLLGDGECDEGSVWEATMSASHFKLDNLITIVDFNKLQAALVAKSASTGSAGESTFMLGSARMILISSMA</sequence>
<comment type="caution">
    <text evidence="2">The sequence shown here is derived from an EMBL/GenBank/DDBJ whole genome shotgun (WGS) entry which is preliminary data.</text>
</comment>
<dbReference type="AlphaFoldDB" id="A0A6V8NXU2"/>
<accession>A0A6V8NXU2</accession>
<gene>
    <name evidence="2" type="ORF">HKBW3S09_01741</name>
</gene>
<evidence type="ECO:0000313" key="3">
    <source>
        <dbReference type="Proteomes" id="UP000585609"/>
    </source>
</evidence>
<evidence type="ECO:0000259" key="1">
    <source>
        <dbReference type="Pfam" id="PF00456"/>
    </source>
</evidence>
<dbReference type="EMBL" id="BLRW01000451">
    <property type="protein sequence ID" value="GFP24274.1"/>
    <property type="molecule type" value="Genomic_DNA"/>
</dbReference>
<protein>
    <submittedName>
        <fullName evidence="2">Transketolase</fullName>
    </submittedName>
</protein>
<evidence type="ECO:0000313" key="2">
    <source>
        <dbReference type="EMBL" id="GFP24274.1"/>
    </source>
</evidence>
<dbReference type="PANTHER" id="PTHR47514">
    <property type="entry name" value="TRANSKETOLASE N-TERMINAL SECTION-RELATED"/>
    <property type="match status" value="1"/>
</dbReference>
<dbReference type="PANTHER" id="PTHR47514:SF2">
    <property type="entry name" value="TRANSKETOLASE"/>
    <property type="match status" value="1"/>
</dbReference>
<dbReference type="Proteomes" id="UP000585609">
    <property type="component" value="Unassembled WGS sequence"/>
</dbReference>
<reference evidence="2 3" key="1">
    <citation type="journal article" date="2020" name="Front. Microbiol.">
        <title>Single-cell genomics of novel Actinobacteria with the Wood-Ljungdahl pathway discovered in a serpentinizing system.</title>
        <authorList>
            <person name="Merino N."/>
            <person name="Kawai M."/>
            <person name="Boyd E.S."/>
            <person name="Colman D.R."/>
            <person name="McGlynn S.E."/>
            <person name="Nealson K.H."/>
            <person name="Kurokawa K."/>
            <person name="Hongoh Y."/>
        </authorList>
    </citation>
    <scope>NUCLEOTIDE SEQUENCE [LARGE SCALE GENOMIC DNA]</scope>
    <source>
        <strain evidence="2 3">S09_30</strain>
    </source>
</reference>
<organism evidence="2 3">
    <name type="scientific">Candidatus Hakubella thermalkaliphila</name>
    <dbReference type="NCBI Taxonomy" id="2754717"/>
    <lineage>
        <taxon>Bacteria</taxon>
        <taxon>Bacillati</taxon>
        <taxon>Actinomycetota</taxon>
        <taxon>Actinomycetota incertae sedis</taxon>
        <taxon>Candidatus Hakubellales</taxon>
        <taxon>Candidatus Hakubellaceae</taxon>
        <taxon>Candidatus Hakubella</taxon>
    </lineage>
</organism>
<dbReference type="SUPFAM" id="SSF52518">
    <property type="entry name" value="Thiamin diphosphate-binding fold (THDP-binding)"/>
    <property type="match status" value="1"/>
</dbReference>